<keyword evidence="2" id="KW-1185">Reference proteome</keyword>
<dbReference type="InterPro" id="IPR008930">
    <property type="entry name" value="Terpenoid_cyclase/PrenylTrfase"/>
</dbReference>
<dbReference type="SUPFAM" id="SSF48239">
    <property type="entry name" value="Terpenoid cyclases/Protein prenyltransferases"/>
    <property type="match status" value="1"/>
</dbReference>
<dbReference type="RefSeq" id="WP_031390980.1">
    <property type="nucleotide sequence ID" value="NZ_JPNB01000002.1"/>
</dbReference>
<reference evidence="1 2" key="1">
    <citation type="submission" date="2019-03" db="EMBL/GenBank/DDBJ databases">
        <title>Genomic Encyclopedia of Type Strains, Phase IV (KMG-IV): sequencing the most valuable type-strain genomes for metagenomic binning, comparative biology and taxonomic classification.</title>
        <authorList>
            <person name="Goeker M."/>
        </authorList>
    </citation>
    <scope>NUCLEOTIDE SEQUENCE [LARGE SCALE GENOMIC DNA]</scope>
    <source>
        <strain evidence="1 2">DSM 100556</strain>
    </source>
</reference>
<organism evidence="1 2">
    <name type="scientific">Kineothrix alysoides</name>
    <dbReference type="NCBI Taxonomy" id="1469948"/>
    <lineage>
        <taxon>Bacteria</taxon>
        <taxon>Bacillati</taxon>
        <taxon>Bacillota</taxon>
        <taxon>Clostridia</taxon>
        <taxon>Lachnospirales</taxon>
        <taxon>Lachnospiraceae</taxon>
        <taxon>Kineothrix</taxon>
    </lineage>
</organism>
<dbReference type="EMBL" id="SLUO01000007">
    <property type="protein sequence ID" value="TCL58059.1"/>
    <property type="molecule type" value="Genomic_DNA"/>
</dbReference>
<proteinExistence type="predicted"/>
<dbReference type="OrthoDB" id="3286086at2"/>
<comment type="caution">
    <text evidence="1">The sequence shown here is derived from an EMBL/GenBank/DDBJ whole genome shotgun (WGS) entry which is preliminary data.</text>
</comment>
<sequence length="311" mass="36235">MKKLSVGAFQEIKKWVYRNARPLDFALWQYWFENGSKEAVLLVLSSYQNSDGGFGNTIDPDSWNPDSTPYNAQIVIRLLRQMEFLDMEHPFYRGIFRYLENTEHRADYGWIFTIPSNDNYPHGVWWDYNPKDNEFQSTGTTASLCGFILRYGEKESGLYQMAKKYTNSLIERLGGTEQLGDMGVGGYCELLEDIEAAGLTEDFDFAYLCEKVSCAVRQKIETEKDNFMANPLEFVWSPESKYYEENKEEVEKALDAIIDQRPENGVWDIPWEWYNGGKYPEAFAISENWWKSGKAIEKLLQLKSFGRLDIR</sequence>
<dbReference type="Proteomes" id="UP000295718">
    <property type="component" value="Unassembled WGS sequence"/>
</dbReference>
<dbReference type="AlphaFoldDB" id="A0A4R1QYM3"/>
<name>A0A4R1QYM3_9FIRM</name>
<evidence type="ECO:0008006" key="3">
    <source>
        <dbReference type="Google" id="ProtNLM"/>
    </source>
</evidence>
<gene>
    <name evidence="1" type="ORF">EDD76_107174</name>
</gene>
<evidence type="ECO:0000313" key="1">
    <source>
        <dbReference type="EMBL" id="TCL58059.1"/>
    </source>
</evidence>
<accession>A0A4R1QYM3</accession>
<protein>
    <recommendedName>
        <fullName evidence="3">Prenyltransferase/squalene oxidase-like repeat protein</fullName>
    </recommendedName>
</protein>
<evidence type="ECO:0000313" key="2">
    <source>
        <dbReference type="Proteomes" id="UP000295718"/>
    </source>
</evidence>
<dbReference type="STRING" id="1469948.GCA_000732725_02295"/>